<organism evidence="1 2">
    <name type="scientific">Solanum bulbocastanum</name>
    <name type="common">Wild potato</name>
    <dbReference type="NCBI Taxonomy" id="147425"/>
    <lineage>
        <taxon>Eukaryota</taxon>
        <taxon>Viridiplantae</taxon>
        <taxon>Streptophyta</taxon>
        <taxon>Embryophyta</taxon>
        <taxon>Tracheophyta</taxon>
        <taxon>Spermatophyta</taxon>
        <taxon>Magnoliopsida</taxon>
        <taxon>eudicotyledons</taxon>
        <taxon>Gunneridae</taxon>
        <taxon>Pentapetalae</taxon>
        <taxon>asterids</taxon>
        <taxon>lamiids</taxon>
        <taxon>Solanales</taxon>
        <taxon>Solanaceae</taxon>
        <taxon>Solanoideae</taxon>
        <taxon>Solaneae</taxon>
        <taxon>Solanum</taxon>
    </lineage>
</organism>
<comment type="caution">
    <text evidence="1">The sequence shown here is derived from an EMBL/GenBank/DDBJ whole genome shotgun (WGS) entry which is preliminary data.</text>
</comment>
<keyword evidence="2" id="KW-1185">Reference proteome</keyword>
<dbReference type="AlphaFoldDB" id="A0AAN8TKM8"/>
<proteinExistence type="predicted"/>
<name>A0AAN8TKM8_SOLBU</name>
<reference evidence="1 2" key="1">
    <citation type="submission" date="2024-02" db="EMBL/GenBank/DDBJ databases">
        <title>de novo genome assembly of Solanum bulbocastanum strain 11H21.</title>
        <authorList>
            <person name="Hosaka A.J."/>
        </authorList>
    </citation>
    <scope>NUCLEOTIDE SEQUENCE [LARGE SCALE GENOMIC DNA]</scope>
    <source>
        <tissue evidence="1">Young leaves</tissue>
    </source>
</reference>
<sequence>MSPLSSTKYEIERFDGGSNFSLWKIRMRSSLVLQWLWKVIEEDFPKELKELEQADIKERALSAIYMRVIDNVLRGIAEERSAAVAWKKLEDLYSKNL</sequence>
<evidence type="ECO:0000313" key="2">
    <source>
        <dbReference type="Proteomes" id="UP001371456"/>
    </source>
</evidence>
<dbReference type="Proteomes" id="UP001371456">
    <property type="component" value="Unassembled WGS sequence"/>
</dbReference>
<accession>A0AAN8TKM8</accession>
<gene>
    <name evidence="1" type="ORF">RDI58_014953</name>
</gene>
<protein>
    <submittedName>
        <fullName evidence="1">Uncharacterized protein</fullName>
    </submittedName>
</protein>
<evidence type="ECO:0000313" key="1">
    <source>
        <dbReference type="EMBL" id="KAK6786428.1"/>
    </source>
</evidence>
<dbReference type="EMBL" id="JBANQN010000006">
    <property type="protein sequence ID" value="KAK6786428.1"/>
    <property type="molecule type" value="Genomic_DNA"/>
</dbReference>